<protein>
    <submittedName>
        <fullName evidence="1">Uncharacterized protein</fullName>
    </submittedName>
</protein>
<organism evidence="1">
    <name type="scientific">uncultured Caudovirales phage</name>
    <dbReference type="NCBI Taxonomy" id="2100421"/>
    <lineage>
        <taxon>Viruses</taxon>
        <taxon>Duplodnaviria</taxon>
        <taxon>Heunggongvirae</taxon>
        <taxon>Uroviricota</taxon>
        <taxon>Caudoviricetes</taxon>
        <taxon>Peduoviridae</taxon>
        <taxon>Maltschvirus</taxon>
        <taxon>Maltschvirus maltsch</taxon>
    </lineage>
</organism>
<sequence>MSIKVGDWVAFQVGDEDRDFVAPGNCGVWLPKKSITPIPPPDPHAVLKEEVVQAAISLTKNAAVFGYDLPSCKKDVVDAVSALLAAQRPPSKNADMGDVFRGTQAQLADELRKIADDAVNQMVHSDFQAGRTSGKGSAYAFAAILVRNAIITEPKRKEPPMSLREDIEHAINCNSAENGSNTPDYILAQFLTDCLAAYDVVTEAPNAN</sequence>
<proteinExistence type="predicted"/>
<accession>A0A6J5SV44</accession>
<reference evidence="1" key="1">
    <citation type="submission" date="2020-05" db="EMBL/GenBank/DDBJ databases">
        <authorList>
            <person name="Chiriac C."/>
            <person name="Salcher M."/>
            <person name="Ghai R."/>
            <person name="Kavagutti S V."/>
        </authorList>
    </citation>
    <scope>NUCLEOTIDE SEQUENCE</scope>
</reference>
<dbReference type="EMBL" id="LR797479">
    <property type="protein sequence ID" value="CAB4219408.1"/>
    <property type="molecule type" value="Genomic_DNA"/>
</dbReference>
<name>A0A6J5SV44_9CAUD</name>
<evidence type="ECO:0000313" key="1">
    <source>
        <dbReference type="EMBL" id="CAB4219408.1"/>
    </source>
</evidence>
<gene>
    <name evidence="1" type="ORF">UFOVP1619_9</name>
</gene>